<dbReference type="Proteomes" id="UP000009022">
    <property type="component" value="Unassembled WGS sequence"/>
</dbReference>
<dbReference type="GeneID" id="6755236"/>
<dbReference type="eggNOG" id="KOG3832">
    <property type="taxonomic scope" value="Eukaryota"/>
</dbReference>
<evidence type="ECO:0000256" key="2">
    <source>
        <dbReference type="SAM" id="Phobius"/>
    </source>
</evidence>
<dbReference type="PANTHER" id="PTHR16189:SF2">
    <property type="entry name" value="AMINO ACID TRANSPORTER TRANSMEMBRANE DOMAIN-CONTAINING PROTEIN"/>
    <property type="match status" value="1"/>
</dbReference>
<accession>B3S2L0</accession>
<protein>
    <recommendedName>
        <fullName evidence="5">Amino acid transporter transmembrane domain-containing protein</fullName>
    </recommendedName>
</protein>
<evidence type="ECO:0008006" key="5">
    <source>
        <dbReference type="Google" id="ProtNLM"/>
    </source>
</evidence>
<feature type="transmembrane region" description="Helical" evidence="2">
    <location>
        <begin position="537"/>
        <end position="558"/>
    </location>
</feature>
<organism evidence="3 4">
    <name type="scientific">Trichoplax adhaerens</name>
    <name type="common">Trichoplax reptans</name>
    <dbReference type="NCBI Taxonomy" id="10228"/>
    <lineage>
        <taxon>Eukaryota</taxon>
        <taxon>Metazoa</taxon>
        <taxon>Placozoa</taxon>
        <taxon>Uniplacotomia</taxon>
        <taxon>Trichoplacea</taxon>
        <taxon>Trichoplacidae</taxon>
        <taxon>Trichoplax</taxon>
    </lineage>
</organism>
<dbReference type="InParanoid" id="B3S2L0"/>
<sequence length="574" mass="64563">MPAEEASNYGVFIGYLYLVNYILGTGFLGIPYVIHHGGTIAGCLTLLTISFFSCLTSIWTLETISRAQAIERTSSAQEEEVTKKLINAEDCQASYDSIEQYPNNTTNNNIISYGQMSRRKFEITELCNLFLGDKAKIVYMLVLFVYLALACWSFTTVAASTWSSNIPFGNGSSLRQCTQEDFQDRIIPEAGGCLNSYRLCAGIFAVIVLSLSCLEVTEQKIIQIIMGILRFVVVLFMCFNSVADLTSKENKQIPFSNVSHFELMDSKHDQPYTTLTYSYTNPLYYNFRAWVQAIPVFVYAQVLHQGIPILIEPVTRKQHLRTMVVAVFLTMYTLYTFLGIVISYRFGDKVSQISTLNWSDFTKPGNPTSLRVMSYLVVFFPSLDVVSVFPMVAVTLGNNIFTVLYGGDTTTVTNMRYPRLKRVSMRLIAAALPIIGGLFVESLVAVLKYAGLLGFLISYAFPIILQYYSRRQYKTAFKNLQYDRRKKPWDRSPATSKSVNDDNEELDQSDNQHEQDAVTYQPPWDTPYSTILSGRKMVHLSAVYTIAVFSLTIVGIALPTAMSHKHSNVSAISS</sequence>
<evidence type="ECO:0000256" key="1">
    <source>
        <dbReference type="SAM" id="MobiDB-lite"/>
    </source>
</evidence>
<reference evidence="3 4" key="1">
    <citation type="journal article" date="2008" name="Nature">
        <title>The Trichoplax genome and the nature of placozoans.</title>
        <authorList>
            <person name="Srivastava M."/>
            <person name="Begovic E."/>
            <person name="Chapman J."/>
            <person name="Putnam N.H."/>
            <person name="Hellsten U."/>
            <person name="Kawashima T."/>
            <person name="Kuo A."/>
            <person name="Mitros T."/>
            <person name="Salamov A."/>
            <person name="Carpenter M.L."/>
            <person name="Signorovitch A.Y."/>
            <person name="Moreno M.A."/>
            <person name="Kamm K."/>
            <person name="Grimwood J."/>
            <person name="Schmutz J."/>
            <person name="Shapiro H."/>
            <person name="Grigoriev I.V."/>
            <person name="Buss L.W."/>
            <person name="Schierwater B."/>
            <person name="Dellaporta S.L."/>
            <person name="Rokhsar D.S."/>
        </authorList>
    </citation>
    <scope>NUCLEOTIDE SEQUENCE [LARGE SCALE GENOMIC DNA]</scope>
    <source>
        <strain evidence="3 4">Grell-BS-1999</strain>
    </source>
</reference>
<dbReference type="AlphaFoldDB" id="B3S2L0"/>
<feature type="transmembrane region" description="Helical" evidence="2">
    <location>
        <begin position="446"/>
        <end position="468"/>
    </location>
</feature>
<keyword evidence="2" id="KW-0472">Membrane</keyword>
<dbReference type="EMBL" id="DS985247">
    <property type="protein sequence ID" value="EDV23113.1"/>
    <property type="molecule type" value="Genomic_DNA"/>
</dbReference>
<dbReference type="PANTHER" id="PTHR16189">
    <property type="entry name" value="TRANSMEMBRANE PROTEIN 104-RELATED"/>
    <property type="match status" value="1"/>
</dbReference>
<dbReference type="HOGENOM" id="CLU_025541_2_0_1"/>
<feature type="transmembrane region" description="Helical" evidence="2">
    <location>
        <begin position="138"/>
        <end position="162"/>
    </location>
</feature>
<feature type="transmembrane region" description="Helical" evidence="2">
    <location>
        <begin position="221"/>
        <end position="242"/>
    </location>
</feature>
<keyword evidence="4" id="KW-1185">Reference proteome</keyword>
<keyword evidence="2" id="KW-1133">Transmembrane helix</keyword>
<evidence type="ECO:0000313" key="3">
    <source>
        <dbReference type="EMBL" id="EDV23113.1"/>
    </source>
</evidence>
<dbReference type="OMA" id="MWVCESV"/>
<feature type="transmembrane region" description="Helical" evidence="2">
    <location>
        <begin position="12"/>
        <end position="33"/>
    </location>
</feature>
<dbReference type="RefSeq" id="XP_002114023.1">
    <property type="nucleotide sequence ID" value="XM_002113987.1"/>
</dbReference>
<keyword evidence="2" id="KW-0812">Transmembrane</keyword>
<gene>
    <name evidence="3" type="ORF">TRIADDRAFT_58063</name>
</gene>
<dbReference type="CTD" id="6755236"/>
<feature type="transmembrane region" description="Helical" evidence="2">
    <location>
        <begin position="39"/>
        <end position="61"/>
    </location>
</feature>
<feature type="transmembrane region" description="Helical" evidence="2">
    <location>
        <begin position="423"/>
        <end position="440"/>
    </location>
</feature>
<dbReference type="OrthoDB" id="10254929at2759"/>
<name>B3S2L0_TRIAD</name>
<proteinExistence type="predicted"/>
<dbReference type="KEGG" id="tad:TRIADDRAFT_58063"/>
<feature type="region of interest" description="Disordered" evidence="1">
    <location>
        <begin position="487"/>
        <end position="522"/>
    </location>
</feature>
<feature type="transmembrane region" description="Helical" evidence="2">
    <location>
        <begin position="323"/>
        <end position="346"/>
    </location>
</feature>
<feature type="transmembrane region" description="Helical" evidence="2">
    <location>
        <begin position="372"/>
        <end position="396"/>
    </location>
</feature>
<dbReference type="PhylomeDB" id="B3S2L0"/>
<evidence type="ECO:0000313" key="4">
    <source>
        <dbReference type="Proteomes" id="UP000009022"/>
    </source>
</evidence>